<protein>
    <submittedName>
        <fullName evidence="2">Uncharacterized protein</fullName>
    </submittedName>
</protein>
<name>A0ABR4HV79_9EURO</name>
<proteinExistence type="predicted"/>
<reference evidence="2 3" key="1">
    <citation type="submission" date="2024-07" db="EMBL/GenBank/DDBJ databases">
        <title>Section-level genome sequencing and comparative genomics of Aspergillus sections Usti and Cavernicolus.</title>
        <authorList>
            <consortium name="Lawrence Berkeley National Laboratory"/>
            <person name="Nybo J.L."/>
            <person name="Vesth T.C."/>
            <person name="Theobald S."/>
            <person name="Frisvad J.C."/>
            <person name="Larsen T.O."/>
            <person name="Kjaerboelling I."/>
            <person name="Rothschild-Mancinelli K."/>
            <person name="Lyhne E.K."/>
            <person name="Kogle M.E."/>
            <person name="Barry K."/>
            <person name="Clum A."/>
            <person name="Na H."/>
            <person name="Ledsgaard L."/>
            <person name="Lin J."/>
            <person name="Lipzen A."/>
            <person name="Kuo A."/>
            <person name="Riley R."/>
            <person name="Mondo S."/>
            <person name="Labutti K."/>
            <person name="Haridas S."/>
            <person name="Pangalinan J."/>
            <person name="Salamov A.A."/>
            <person name="Simmons B.A."/>
            <person name="Magnuson J.K."/>
            <person name="Chen J."/>
            <person name="Drula E."/>
            <person name="Henrissat B."/>
            <person name="Wiebenga A."/>
            <person name="Lubbers R.J."/>
            <person name="Gomes A.C."/>
            <person name="Makela M.R."/>
            <person name="Stajich J."/>
            <person name="Grigoriev I.V."/>
            <person name="Mortensen U.H."/>
            <person name="De Vries R.P."/>
            <person name="Baker S.E."/>
            <person name="Andersen M.R."/>
        </authorList>
    </citation>
    <scope>NUCLEOTIDE SEQUENCE [LARGE SCALE GENOMIC DNA]</scope>
    <source>
        <strain evidence="2 3">CBS 588.65</strain>
    </source>
</reference>
<dbReference type="Gene3D" id="3.40.50.300">
    <property type="entry name" value="P-loop containing nucleotide triphosphate hydrolases"/>
    <property type="match status" value="1"/>
</dbReference>
<dbReference type="EMBL" id="JBFXLT010000010">
    <property type="protein sequence ID" value="KAL2819398.1"/>
    <property type="molecule type" value="Genomic_DNA"/>
</dbReference>
<feature type="compositionally biased region" description="Polar residues" evidence="1">
    <location>
        <begin position="130"/>
        <end position="146"/>
    </location>
</feature>
<accession>A0ABR4HV79</accession>
<organism evidence="2 3">
    <name type="scientific">Aspergillus granulosus</name>
    <dbReference type="NCBI Taxonomy" id="176169"/>
    <lineage>
        <taxon>Eukaryota</taxon>
        <taxon>Fungi</taxon>
        <taxon>Dikarya</taxon>
        <taxon>Ascomycota</taxon>
        <taxon>Pezizomycotina</taxon>
        <taxon>Eurotiomycetes</taxon>
        <taxon>Eurotiomycetidae</taxon>
        <taxon>Eurotiales</taxon>
        <taxon>Aspergillaceae</taxon>
        <taxon>Aspergillus</taxon>
        <taxon>Aspergillus subgen. Nidulantes</taxon>
    </lineage>
</organism>
<feature type="region of interest" description="Disordered" evidence="1">
    <location>
        <begin position="151"/>
        <end position="170"/>
    </location>
</feature>
<evidence type="ECO:0000313" key="3">
    <source>
        <dbReference type="Proteomes" id="UP001610334"/>
    </source>
</evidence>
<sequence>MTHQMTSRISEVRMIILSDCCCARAGFFFQYVHEAWCDLRHYGPCLWDDFRKHTIIDNNVYLLAAVDESTFFIDDAAYFNARNSNPPDGYVLLYDVTSRESFEFAERAVGVLVEGLRKRPGAGAGAGARSGSNVPGKSKTGVQRGSRLSKSFPWVHDGHKKNPESRESTCSSSSFTLFPRLPLELQLAILRVCLTSSKPVLEKKPHLAGININILLVSKFLYDEGTKIYRTENRFLPPRPIYLVADTTWVETGERLRPLAVPEDEGQALADRYACVFHESSSRSLEDVKAVVDEFIRDVVERKGEQRVFVGLRGARRMSHIRWMAKSMAQRVSRVLDHGS</sequence>
<gene>
    <name evidence="2" type="ORF">BJX63DRAFT_381914</name>
</gene>
<dbReference type="Proteomes" id="UP001610334">
    <property type="component" value="Unassembled WGS sequence"/>
</dbReference>
<comment type="caution">
    <text evidence="2">The sequence shown here is derived from an EMBL/GenBank/DDBJ whole genome shotgun (WGS) entry which is preliminary data.</text>
</comment>
<keyword evidence="3" id="KW-1185">Reference proteome</keyword>
<evidence type="ECO:0000313" key="2">
    <source>
        <dbReference type="EMBL" id="KAL2819398.1"/>
    </source>
</evidence>
<dbReference type="InterPro" id="IPR027417">
    <property type="entry name" value="P-loop_NTPase"/>
</dbReference>
<evidence type="ECO:0000256" key="1">
    <source>
        <dbReference type="SAM" id="MobiDB-lite"/>
    </source>
</evidence>
<feature type="region of interest" description="Disordered" evidence="1">
    <location>
        <begin position="119"/>
        <end position="146"/>
    </location>
</feature>
<feature type="compositionally biased region" description="Basic and acidic residues" evidence="1">
    <location>
        <begin position="156"/>
        <end position="167"/>
    </location>
</feature>